<accession>A0A516KJ78</accession>
<reference evidence="1 2" key="1">
    <citation type="submission" date="2019-07" db="EMBL/GenBank/DDBJ databases">
        <authorList>
            <person name="Li J."/>
        </authorList>
    </citation>
    <scope>NUCLEOTIDE SEQUENCE [LARGE SCALE GENOMIC DNA]</scope>
    <source>
        <strain evidence="1 2">TKL69</strain>
    </source>
</reference>
<organism evidence="1 2">
    <name type="scientific">Radiobacillus deserti</name>
    <dbReference type="NCBI Taxonomy" id="2594883"/>
    <lineage>
        <taxon>Bacteria</taxon>
        <taxon>Bacillati</taxon>
        <taxon>Bacillota</taxon>
        <taxon>Bacilli</taxon>
        <taxon>Bacillales</taxon>
        <taxon>Bacillaceae</taxon>
        <taxon>Radiobacillus</taxon>
    </lineage>
</organism>
<dbReference type="AlphaFoldDB" id="A0A516KJ78"/>
<dbReference type="RefSeq" id="WP_143896015.1">
    <property type="nucleotide sequence ID" value="NZ_CP041666.1"/>
</dbReference>
<dbReference type="Gene3D" id="3.40.50.12780">
    <property type="entry name" value="N-terminal domain of ligase-like"/>
    <property type="match status" value="1"/>
</dbReference>
<name>A0A516KJ78_9BACI</name>
<dbReference type="PANTHER" id="PTHR36932">
    <property type="entry name" value="CAPSULAR POLYSACCHARIDE BIOSYNTHESIS PROTEIN"/>
    <property type="match status" value="1"/>
</dbReference>
<dbReference type="SUPFAM" id="SSF56801">
    <property type="entry name" value="Acetyl-CoA synthetase-like"/>
    <property type="match status" value="1"/>
</dbReference>
<dbReference type="EMBL" id="CP041666">
    <property type="protein sequence ID" value="QDP41454.1"/>
    <property type="molecule type" value="Genomic_DNA"/>
</dbReference>
<evidence type="ECO:0000313" key="2">
    <source>
        <dbReference type="Proteomes" id="UP000315215"/>
    </source>
</evidence>
<dbReference type="PANTHER" id="PTHR36932:SF1">
    <property type="entry name" value="CAPSULAR POLYSACCHARIDE BIOSYNTHESIS PROTEIN"/>
    <property type="match status" value="1"/>
</dbReference>
<protein>
    <submittedName>
        <fullName evidence="1">Phenylacetate--CoA ligase family protein</fullName>
    </submittedName>
</protein>
<keyword evidence="1" id="KW-0436">Ligase</keyword>
<proteinExistence type="predicted"/>
<dbReference type="KEGG" id="aqt:FN924_15490"/>
<dbReference type="OrthoDB" id="580775at2"/>
<dbReference type="Proteomes" id="UP000315215">
    <property type="component" value="Chromosome"/>
</dbReference>
<evidence type="ECO:0000313" key="1">
    <source>
        <dbReference type="EMBL" id="QDP41454.1"/>
    </source>
</evidence>
<dbReference type="InterPro" id="IPR042099">
    <property type="entry name" value="ANL_N_sf"/>
</dbReference>
<dbReference type="InterPro" id="IPR053158">
    <property type="entry name" value="CapK_Type1_Caps_Biosynth"/>
</dbReference>
<keyword evidence="2" id="KW-1185">Reference proteome</keyword>
<gene>
    <name evidence="1" type="ORF">FN924_15490</name>
</gene>
<sequence length="462" mass="54767">MDIAKKIYKNSPNIIKLPIEYVYGSIPNKYKYGAKYREMKRLLEKSQWWPKEKHIEYQTMEMKKLLIHSYEHVKYYKDVFDDYGFNPYTFKNLEDIQILPLLNKSIINDNFQDLQSDNYPSRKKMLTTTGGTSGNQLKFFAEKNYNQVEWPFVELIWERVGYTSKSRVAALRNDSFRNRELFKYDWKERRLIIDNFHLSDSNIKTILDKLNNEKVEYIHTYPSAILSLCEYIKRTGFKMENTPKAILATSENIYPGQKEIVEGIFNSRLFTFYGHSERACIAGWCEKSDYYHIQSEYGYVELLDEEQKVITKTNTRGEIVCTGFWNYAMPFIRYQTGDYSAYASKKSCLCGRNYELLETIEGRWMQEMLVCKDGSKVSITALNMHSNLFDNVKHYQLFQHKVGEVIIKIVKTDKFSDNDEIAILKEFMKKMGESIDFKVTYVSEIEKTQRGKYKYLIQKLNI</sequence>
<dbReference type="GO" id="GO:0016874">
    <property type="term" value="F:ligase activity"/>
    <property type="evidence" value="ECO:0007669"/>
    <property type="project" value="UniProtKB-KW"/>
</dbReference>